<comment type="caution">
    <text evidence="2">The sequence shown here is derived from an EMBL/GenBank/DDBJ whole genome shotgun (WGS) entry which is preliminary data.</text>
</comment>
<dbReference type="AlphaFoldDB" id="A0A2C6KK55"/>
<feature type="compositionally biased region" description="Low complexity" evidence="1">
    <location>
        <begin position="1"/>
        <end position="29"/>
    </location>
</feature>
<feature type="region of interest" description="Disordered" evidence="1">
    <location>
        <begin position="116"/>
        <end position="165"/>
    </location>
</feature>
<gene>
    <name evidence="2" type="ORF">CSUI_009164</name>
</gene>
<dbReference type="GeneID" id="94432493"/>
<dbReference type="Proteomes" id="UP000221165">
    <property type="component" value="Unassembled WGS sequence"/>
</dbReference>
<accession>A0A2C6KK55</accession>
<feature type="region of interest" description="Disordered" evidence="1">
    <location>
        <begin position="1"/>
        <end position="67"/>
    </location>
</feature>
<keyword evidence="3" id="KW-1185">Reference proteome</keyword>
<organism evidence="2 3">
    <name type="scientific">Cystoisospora suis</name>
    <dbReference type="NCBI Taxonomy" id="483139"/>
    <lineage>
        <taxon>Eukaryota</taxon>
        <taxon>Sar</taxon>
        <taxon>Alveolata</taxon>
        <taxon>Apicomplexa</taxon>
        <taxon>Conoidasida</taxon>
        <taxon>Coccidia</taxon>
        <taxon>Eucoccidiorida</taxon>
        <taxon>Eimeriorina</taxon>
        <taxon>Sarcocystidae</taxon>
        <taxon>Cystoisospora</taxon>
    </lineage>
</organism>
<dbReference type="VEuPathDB" id="ToxoDB:CSUI_009164"/>
<feature type="compositionally biased region" description="Basic and acidic residues" evidence="1">
    <location>
        <begin position="139"/>
        <end position="155"/>
    </location>
</feature>
<feature type="region of interest" description="Disordered" evidence="1">
    <location>
        <begin position="247"/>
        <end position="268"/>
    </location>
</feature>
<protein>
    <submittedName>
        <fullName evidence="2">Inner membrane complex protein 18</fullName>
    </submittedName>
</protein>
<reference evidence="2 3" key="1">
    <citation type="journal article" date="2017" name="Int. J. Parasitol.">
        <title>The genome of the protozoan parasite Cystoisospora suis and a reverse vaccinology approach to identify vaccine candidates.</title>
        <authorList>
            <person name="Palmieri N."/>
            <person name="Shrestha A."/>
            <person name="Ruttkowski B."/>
            <person name="Beck T."/>
            <person name="Vogl C."/>
            <person name="Tomley F."/>
            <person name="Blake D.P."/>
            <person name="Joachim A."/>
        </authorList>
    </citation>
    <scope>NUCLEOTIDE SEQUENCE [LARGE SCALE GENOMIC DNA]</scope>
    <source>
        <strain evidence="2 3">Wien I</strain>
    </source>
</reference>
<feature type="compositionally biased region" description="Basic and acidic residues" evidence="1">
    <location>
        <begin position="248"/>
        <end position="265"/>
    </location>
</feature>
<evidence type="ECO:0000256" key="1">
    <source>
        <dbReference type="SAM" id="MobiDB-lite"/>
    </source>
</evidence>
<dbReference type="RefSeq" id="XP_067918743.1">
    <property type="nucleotide sequence ID" value="XM_068069282.1"/>
</dbReference>
<name>A0A2C6KK55_9APIC</name>
<sequence>MDSTVPSPTTPPVLMKKLSLGGLPSSSGKEQPLPPGILLPSSSPAPMSGGVAGTEQEGDAELSGVRTPTADQITAAFNAHALQAAASSSSLFSQTTPGTSPNGIDLQSLQQGAELAEGGRADGDVSLSSSAAGGQQGEGEGRPSPPKEEHDEAVDKIPFSYMKQGSYTGKGQEYWRQHYEPAASSQSVSRQASATSALQNAFENGLSSRQANAGAAPVVASCGFTRLPPSAAAARRGTSASVFFQTRGRGEEEGGRGEGGEEEERRRRRHTFAVMQMNGREGGPGGFTGEGAFNGNRQWNAVTDQPVPEEEDEILNRPRDRSLVFSEERGGYVDVFDPEGAVQPVVELDRNAAVRRSIIDDIEDKRLKRKMSSLHMLLSQGSFSAVPGAAGVPRVAPGVPFQGIQTHIAETGYVR</sequence>
<evidence type="ECO:0000313" key="3">
    <source>
        <dbReference type="Proteomes" id="UP000221165"/>
    </source>
</evidence>
<evidence type="ECO:0000313" key="2">
    <source>
        <dbReference type="EMBL" id="PHJ17018.1"/>
    </source>
</evidence>
<proteinExistence type="predicted"/>
<dbReference type="EMBL" id="MIGC01005348">
    <property type="protein sequence ID" value="PHJ17018.1"/>
    <property type="molecule type" value="Genomic_DNA"/>
</dbReference>